<feature type="compositionally biased region" description="Low complexity" evidence="1">
    <location>
        <begin position="404"/>
        <end position="417"/>
    </location>
</feature>
<reference evidence="3 4" key="1">
    <citation type="submission" date="2020-01" db="EMBL/GenBank/DDBJ databases">
        <authorList>
            <person name="Gupta K D."/>
        </authorList>
    </citation>
    <scope>NUCLEOTIDE SEQUENCE [LARGE SCALE GENOMIC DNA]</scope>
</reference>
<protein>
    <recommendedName>
        <fullName evidence="2">F-box domain-containing protein</fullName>
    </recommendedName>
</protein>
<sequence length="494" mass="55137">MTFELPFYPYPITIYDLPPELLIHIFRFCVPCDIYSFTTATKRPTPVLQPLSLAGVCRPWRNLIIQSPHLWSHLQLKVNARGQVPFVRAWLARAQKTPLSISLYYDVEDRIAMYFIFEEVVGLVSEASSRWVELNVRVPDYFLFLLFGDCTSMSGAKLDVLRIHKANFVWENPVSCTPFRLLGGLPAPRTLALQGMSLDRVVVGWKNLTRVSAEGVALGECLKALHQAPKLEECTFVNINPGHVNDEVGYPTSIITHPHLHTLRIENTFVGDALLRRLYLPSLQAFSYIPISNPFHGYSHPFAFATPLSDFSTLETLTLRSRCVLQRLSVPVYVPAEAFARLLDAICTIKELVLDFGAVPPGVAPQEKCSSCSFPARLRTPARPIWERCQWGCCPSSRHLKCVPESSRSRGSSYPGSSPFPPPLPFSGPNSTHSRSHLILQLRPALNIGRSVDYTSRSAPPPSRPTSIHTLSGPLLSTVQSSSTSYSSAKKVRR</sequence>
<dbReference type="PROSITE" id="PS50181">
    <property type="entry name" value="FBOX"/>
    <property type="match status" value="1"/>
</dbReference>
<dbReference type="OrthoDB" id="2269034at2759"/>
<keyword evidence="4" id="KW-1185">Reference proteome</keyword>
<organism evidence="3 4">
    <name type="scientific">Cyclocybe aegerita</name>
    <name type="common">Black poplar mushroom</name>
    <name type="synonym">Agrocybe aegerita</name>
    <dbReference type="NCBI Taxonomy" id="1973307"/>
    <lineage>
        <taxon>Eukaryota</taxon>
        <taxon>Fungi</taxon>
        <taxon>Dikarya</taxon>
        <taxon>Basidiomycota</taxon>
        <taxon>Agaricomycotina</taxon>
        <taxon>Agaricomycetes</taxon>
        <taxon>Agaricomycetidae</taxon>
        <taxon>Agaricales</taxon>
        <taxon>Agaricineae</taxon>
        <taxon>Bolbitiaceae</taxon>
        <taxon>Cyclocybe</taxon>
    </lineage>
</organism>
<dbReference type="SUPFAM" id="SSF81383">
    <property type="entry name" value="F-box domain"/>
    <property type="match status" value="1"/>
</dbReference>
<evidence type="ECO:0000259" key="2">
    <source>
        <dbReference type="PROSITE" id="PS50181"/>
    </source>
</evidence>
<dbReference type="InterPro" id="IPR001810">
    <property type="entry name" value="F-box_dom"/>
</dbReference>
<comment type="caution">
    <text evidence="3">The sequence shown here is derived from an EMBL/GenBank/DDBJ whole genome shotgun (WGS) entry which is preliminary data.</text>
</comment>
<accession>A0A8S0XNF5</accession>
<dbReference type="InterPro" id="IPR036047">
    <property type="entry name" value="F-box-like_dom_sf"/>
</dbReference>
<dbReference type="Gene3D" id="1.20.1280.50">
    <property type="match status" value="1"/>
</dbReference>
<evidence type="ECO:0000256" key="1">
    <source>
        <dbReference type="SAM" id="MobiDB-lite"/>
    </source>
</evidence>
<dbReference type="Pfam" id="PF12937">
    <property type="entry name" value="F-box-like"/>
    <property type="match status" value="1"/>
</dbReference>
<feature type="region of interest" description="Disordered" evidence="1">
    <location>
        <begin position="452"/>
        <end position="494"/>
    </location>
</feature>
<feature type="region of interest" description="Disordered" evidence="1">
    <location>
        <begin position="402"/>
        <end position="434"/>
    </location>
</feature>
<gene>
    <name evidence="3" type="ORF">AAE3_LOCUS3146</name>
</gene>
<dbReference type="EMBL" id="CACVBS010000031">
    <property type="protein sequence ID" value="CAA7261087.1"/>
    <property type="molecule type" value="Genomic_DNA"/>
</dbReference>
<feature type="compositionally biased region" description="Low complexity" evidence="1">
    <location>
        <begin position="477"/>
        <end position="488"/>
    </location>
</feature>
<dbReference type="AlphaFoldDB" id="A0A8S0XNF5"/>
<evidence type="ECO:0000313" key="3">
    <source>
        <dbReference type="EMBL" id="CAA7261087.1"/>
    </source>
</evidence>
<proteinExistence type="predicted"/>
<dbReference type="Proteomes" id="UP000467700">
    <property type="component" value="Unassembled WGS sequence"/>
</dbReference>
<feature type="domain" description="F-box" evidence="2">
    <location>
        <begin position="11"/>
        <end position="63"/>
    </location>
</feature>
<name>A0A8S0XNF5_CYCAE</name>
<evidence type="ECO:0000313" key="4">
    <source>
        <dbReference type="Proteomes" id="UP000467700"/>
    </source>
</evidence>